<gene>
    <name evidence="1" type="ORF">BECKLPF1236B_GA0070989_102013</name>
</gene>
<proteinExistence type="predicted"/>
<reference evidence="1" key="1">
    <citation type="submission" date="2019-02" db="EMBL/GenBank/DDBJ databases">
        <authorList>
            <person name="Gruber-Vodicka R. H."/>
            <person name="Seah K. B. B."/>
        </authorList>
    </citation>
    <scope>NUCLEOTIDE SEQUENCE</scope>
    <source>
        <strain evidence="1">BECK_S313</strain>
    </source>
</reference>
<organism evidence="1">
    <name type="scientific">Candidatus Kentrum sp. LPFa</name>
    <dbReference type="NCBI Taxonomy" id="2126335"/>
    <lineage>
        <taxon>Bacteria</taxon>
        <taxon>Pseudomonadati</taxon>
        <taxon>Pseudomonadota</taxon>
        <taxon>Gammaproteobacteria</taxon>
        <taxon>Candidatus Kentrum</taxon>
    </lineage>
</organism>
<sequence>MGRADDNPFSGALYYKSPVACTDSDSIRPRFLPSIDTGGNRILHVTIYNFGLFRKIRG</sequence>
<accession>A0A450W231</accession>
<dbReference type="EMBL" id="CAADFK010000020">
    <property type="protein sequence ID" value="VFK11147.1"/>
    <property type="molecule type" value="Genomic_DNA"/>
</dbReference>
<evidence type="ECO:0000313" key="1">
    <source>
        <dbReference type="EMBL" id="VFK11147.1"/>
    </source>
</evidence>
<protein>
    <submittedName>
        <fullName evidence="1">Uncharacterized protein</fullName>
    </submittedName>
</protein>
<dbReference type="AlphaFoldDB" id="A0A450W231"/>
<name>A0A450W231_9GAMM</name>